<dbReference type="GO" id="GO:0042602">
    <property type="term" value="F:riboflavin reductase (NADPH) activity"/>
    <property type="evidence" value="ECO:0007669"/>
    <property type="project" value="TreeGrafter"/>
</dbReference>
<dbReference type="InterPro" id="IPR002563">
    <property type="entry name" value="Flavin_Rdtase-like_dom"/>
</dbReference>
<evidence type="ECO:0000313" key="5">
    <source>
        <dbReference type="Proteomes" id="UP000316196"/>
    </source>
</evidence>
<dbReference type="RefSeq" id="WP_170210029.1">
    <property type="nucleotide sequence ID" value="NZ_BAAAMD010000004.1"/>
</dbReference>
<comment type="caution">
    <text evidence="4">The sequence shown here is derived from an EMBL/GenBank/DDBJ whole genome shotgun (WGS) entry which is preliminary data.</text>
</comment>
<evidence type="ECO:0000256" key="1">
    <source>
        <dbReference type="ARBA" id="ARBA00008898"/>
    </source>
</evidence>
<dbReference type="SUPFAM" id="SSF55781">
    <property type="entry name" value="GAF domain-like"/>
    <property type="match status" value="1"/>
</dbReference>
<dbReference type="InterPro" id="IPR012349">
    <property type="entry name" value="Split_barrel_FMN-bd"/>
</dbReference>
<dbReference type="EMBL" id="VFOR01000002">
    <property type="protein sequence ID" value="TQL58034.1"/>
    <property type="molecule type" value="Genomic_DNA"/>
</dbReference>
<dbReference type="PANTHER" id="PTHR30466">
    <property type="entry name" value="FLAVIN REDUCTASE"/>
    <property type="match status" value="1"/>
</dbReference>
<proteinExistence type="inferred from homology"/>
<comment type="similarity">
    <text evidence="1">Belongs to the non-flavoprotein flavin reductase family.</text>
</comment>
<dbReference type="SUPFAM" id="SSF50475">
    <property type="entry name" value="FMN-binding split barrel"/>
    <property type="match status" value="1"/>
</dbReference>
<keyword evidence="2" id="KW-0560">Oxidoreductase</keyword>
<evidence type="ECO:0000259" key="3">
    <source>
        <dbReference type="PROSITE" id="PS51078"/>
    </source>
</evidence>
<dbReference type="InterPro" id="IPR050268">
    <property type="entry name" value="NADH-dep_flavin_reductase"/>
</dbReference>
<reference evidence="4 5" key="1">
    <citation type="submission" date="2019-06" db="EMBL/GenBank/DDBJ databases">
        <title>Sequencing the genomes of 1000 actinobacteria strains.</title>
        <authorList>
            <person name="Klenk H.-P."/>
        </authorList>
    </citation>
    <scope>NUCLEOTIDE SEQUENCE [LARGE SCALE GENOMIC DNA]</scope>
    <source>
        <strain evidence="4 5">DSM 8251</strain>
    </source>
</reference>
<dbReference type="SMART" id="SM00903">
    <property type="entry name" value="Flavin_Reduct"/>
    <property type="match status" value="1"/>
</dbReference>
<evidence type="ECO:0000256" key="2">
    <source>
        <dbReference type="ARBA" id="ARBA00023002"/>
    </source>
</evidence>
<protein>
    <submittedName>
        <fullName evidence="4">Flavin reductase (DIM6/NTAB) family NADH-FMN oxidoreductase RutF</fullName>
    </submittedName>
</protein>
<dbReference type="GO" id="GO:0010181">
    <property type="term" value="F:FMN binding"/>
    <property type="evidence" value="ECO:0007669"/>
    <property type="project" value="InterPro"/>
</dbReference>
<evidence type="ECO:0000313" key="4">
    <source>
        <dbReference type="EMBL" id="TQL58034.1"/>
    </source>
</evidence>
<accession>A0A542ZCH1</accession>
<keyword evidence="5" id="KW-1185">Reference proteome</keyword>
<gene>
    <name evidence="4" type="ORF">FB460_1886</name>
</gene>
<dbReference type="Pfam" id="PF01613">
    <property type="entry name" value="Flavin_Reduct"/>
    <property type="match status" value="1"/>
</dbReference>
<dbReference type="PANTHER" id="PTHR30466:SF11">
    <property type="entry name" value="FLAVIN-DEPENDENT MONOOXYGENASE, REDUCTASE SUBUNIT HSAB"/>
    <property type="match status" value="1"/>
</dbReference>
<feature type="domain" description="IclR-ED" evidence="3">
    <location>
        <begin position="167"/>
        <end position="393"/>
    </location>
</feature>
<dbReference type="AlphaFoldDB" id="A0A542ZCH1"/>
<dbReference type="PROSITE" id="PS51078">
    <property type="entry name" value="ICLR_ED"/>
    <property type="match status" value="1"/>
</dbReference>
<dbReference type="Proteomes" id="UP000316196">
    <property type="component" value="Unassembled WGS sequence"/>
</dbReference>
<sequence length="393" mass="42887">MQQSVPQIDPAKFRNVLGHYPTGVTIVTGISESDEVLAMVVGTFTSVSIEPPLVAFLPMKSSRTFQELSRCASVCVNVLTGDQEKLGRLIASRRENKLDGVEWEYSPNGAPILTGSLAWLDVRISDTIEAGDHWIAMCQVLDLGVGDASPPLIFFQGGYGRFMVKSLVARVDGDNVGPVRRGARARRILERVATELGGQVQLMAALSPHELVAVATAQGACVNATDDLGERVPMIPPIGDTYVAGGSDEDVEEWLSRGPRLEDHERDLFWGRIEFCRKHGYLASFLPQGGRSSYEAMAAAAQRFAQGNLTPAEERELSEAIARGAVGYEAQEIDDDATYSIGSIVMPVPDEHQRPIFTIRVSQLPHEVPGTRVKEWISHLRPVVQELAQTLAE</sequence>
<name>A0A542ZCH1_9ACTN</name>
<dbReference type="InterPro" id="IPR014757">
    <property type="entry name" value="Tscrpt_reg_IclR_C"/>
</dbReference>
<dbReference type="Gene3D" id="3.30.450.40">
    <property type="match status" value="1"/>
</dbReference>
<dbReference type="InterPro" id="IPR029016">
    <property type="entry name" value="GAF-like_dom_sf"/>
</dbReference>
<dbReference type="Gene3D" id="2.30.110.10">
    <property type="entry name" value="Electron Transport, Fmn-binding Protein, Chain A"/>
    <property type="match status" value="1"/>
</dbReference>
<organism evidence="4 5">
    <name type="scientific">Propioniferax innocua</name>
    <dbReference type="NCBI Taxonomy" id="1753"/>
    <lineage>
        <taxon>Bacteria</taxon>
        <taxon>Bacillati</taxon>
        <taxon>Actinomycetota</taxon>
        <taxon>Actinomycetes</taxon>
        <taxon>Propionibacteriales</taxon>
        <taxon>Propionibacteriaceae</taxon>
        <taxon>Propioniferax</taxon>
    </lineage>
</organism>